<reference evidence="1 2" key="1">
    <citation type="submission" date="2019-02" db="EMBL/GenBank/DDBJ databases">
        <title>Deep-cultivation of Planctomycetes and their phenomic and genomic characterization uncovers novel biology.</title>
        <authorList>
            <person name="Wiegand S."/>
            <person name="Jogler M."/>
            <person name="Boedeker C."/>
            <person name="Pinto D."/>
            <person name="Vollmers J."/>
            <person name="Rivas-Marin E."/>
            <person name="Kohn T."/>
            <person name="Peeters S.H."/>
            <person name="Heuer A."/>
            <person name="Rast P."/>
            <person name="Oberbeckmann S."/>
            <person name="Bunk B."/>
            <person name="Jeske O."/>
            <person name="Meyerdierks A."/>
            <person name="Storesund J.E."/>
            <person name="Kallscheuer N."/>
            <person name="Luecker S."/>
            <person name="Lage O.M."/>
            <person name="Pohl T."/>
            <person name="Merkel B.J."/>
            <person name="Hornburger P."/>
            <person name="Mueller R.-W."/>
            <person name="Bruemmer F."/>
            <person name="Labrenz M."/>
            <person name="Spormann A.M."/>
            <person name="Op Den Camp H."/>
            <person name="Overmann J."/>
            <person name="Amann R."/>
            <person name="Jetten M.S.M."/>
            <person name="Mascher T."/>
            <person name="Medema M.H."/>
            <person name="Devos D.P."/>
            <person name="Kaster A.-K."/>
            <person name="Ovreas L."/>
            <person name="Rohde M."/>
            <person name="Galperin M.Y."/>
            <person name="Jogler C."/>
        </authorList>
    </citation>
    <scope>NUCLEOTIDE SEQUENCE [LARGE SCALE GENOMIC DNA]</scope>
    <source>
        <strain evidence="1 2">Poly51</strain>
    </source>
</reference>
<dbReference type="PANTHER" id="PTHR31285">
    <property type="entry name" value="NICOTINAMIDE MONONUCLEOTIDE ADENYLYLTRANSFERASE"/>
    <property type="match status" value="1"/>
</dbReference>
<evidence type="ECO:0008006" key="3">
    <source>
        <dbReference type="Google" id="ProtNLM"/>
    </source>
</evidence>
<dbReference type="GO" id="GO:0000309">
    <property type="term" value="F:nicotinamide-nucleotide adenylyltransferase activity"/>
    <property type="evidence" value="ECO:0007669"/>
    <property type="project" value="TreeGrafter"/>
</dbReference>
<dbReference type="Proteomes" id="UP000318288">
    <property type="component" value="Unassembled WGS sequence"/>
</dbReference>
<dbReference type="AlphaFoldDB" id="A0A5C6F9I1"/>
<protein>
    <recommendedName>
        <fullName evidence="3">CinA C-terminal domain-containing protein</fullName>
    </recommendedName>
</protein>
<name>A0A5C6F9I1_9BACT</name>
<dbReference type="GO" id="GO:0005737">
    <property type="term" value="C:cytoplasm"/>
    <property type="evidence" value="ECO:0007669"/>
    <property type="project" value="TreeGrafter"/>
</dbReference>
<keyword evidence="2" id="KW-1185">Reference proteome</keyword>
<gene>
    <name evidence="1" type="ORF">Poly51_27230</name>
</gene>
<accession>A0A5C6F9I1</accession>
<dbReference type="OrthoDB" id="156876at2"/>
<dbReference type="GO" id="GO:0016887">
    <property type="term" value="F:ATP hydrolysis activity"/>
    <property type="evidence" value="ECO:0007669"/>
    <property type="project" value="TreeGrafter"/>
</dbReference>
<dbReference type="EMBL" id="SJPW01000003">
    <property type="protein sequence ID" value="TWU56806.1"/>
    <property type="molecule type" value="Genomic_DNA"/>
</dbReference>
<proteinExistence type="predicted"/>
<sequence length="162" mass="17141">MGDLFVRLADTPWQIAMVLSGGGSGAVGICFRRAGASVNFVEANIPYSRASLESYLGAPPFDGYASVDTAQQAATVARSRAIRLGNGNEQRSAGLALLAVLPTEPSRQDGCRVVVALQTANESKTWVQSIDKATDGERHDRSSAESIADHMVIVAIEHLLSL</sequence>
<organism evidence="1 2">
    <name type="scientific">Rubripirellula tenax</name>
    <dbReference type="NCBI Taxonomy" id="2528015"/>
    <lineage>
        <taxon>Bacteria</taxon>
        <taxon>Pseudomonadati</taxon>
        <taxon>Planctomycetota</taxon>
        <taxon>Planctomycetia</taxon>
        <taxon>Pirellulales</taxon>
        <taxon>Pirellulaceae</taxon>
        <taxon>Rubripirellula</taxon>
    </lineage>
</organism>
<evidence type="ECO:0000313" key="1">
    <source>
        <dbReference type="EMBL" id="TWU56806.1"/>
    </source>
</evidence>
<dbReference type="PANTHER" id="PTHR31285:SF0">
    <property type="entry name" value="NICOTINAMIDE MONONUCLEOTIDE ADENYLYLTRANSFERASE"/>
    <property type="match status" value="1"/>
</dbReference>
<comment type="caution">
    <text evidence="1">The sequence shown here is derived from an EMBL/GenBank/DDBJ whole genome shotgun (WGS) entry which is preliminary data.</text>
</comment>
<evidence type="ECO:0000313" key="2">
    <source>
        <dbReference type="Proteomes" id="UP000318288"/>
    </source>
</evidence>